<dbReference type="SMART" id="SM00718">
    <property type="entry name" value="DM4_12"/>
    <property type="match status" value="1"/>
</dbReference>
<dbReference type="EMBL" id="CAJNRD030001123">
    <property type="protein sequence ID" value="CAG5102594.1"/>
    <property type="molecule type" value="Genomic_DNA"/>
</dbReference>
<dbReference type="OrthoDB" id="8186940at2759"/>
<gene>
    <name evidence="1" type="ORF">HICCMSTLAB_LOCUS11093</name>
</gene>
<keyword evidence="2" id="KW-1185">Reference proteome</keyword>
<dbReference type="PANTHER" id="PTHR21398">
    <property type="entry name" value="AGAP007094-PA"/>
    <property type="match status" value="1"/>
</dbReference>
<name>A0A8J2HM20_COTCN</name>
<dbReference type="InterPro" id="IPR006631">
    <property type="entry name" value="DM4_12"/>
</dbReference>
<accession>A0A8J2HM20</accession>
<dbReference type="Proteomes" id="UP000786811">
    <property type="component" value="Unassembled WGS sequence"/>
</dbReference>
<dbReference type="PANTHER" id="PTHR21398:SF21">
    <property type="entry name" value="AGAP004005-PA"/>
    <property type="match status" value="1"/>
</dbReference>
<comment type="caution">
    <text evidence="1">The sequence shown here is derived from an EMBL/GenBank/DDBJ whole genome shotgun (WGS) entry which is preliminary data.</text>
</comment>
<organism evidence="1 2">
    <name type="scientific">Cotesia congregata</name>
    <name type="common">Parasitoid wasp</name>
    <name type="synonym">Apanteles congregatus</name>
    <dbReference type="NCBI Taxonomy" id="51543"/>
    <lineage>
        <taxon>Eukaryota</taxon>
        <taxon>Metazoa</taxon>
        <taxon>Ecdysozoa</taxon>
        <taxon>Arthropoda</taxon>
        <taxon>Hexapoda</taxon>
        <taxon>Insecta</taxon>
        <taxon>Pterygota</taxon>
        <taxon>Neoptera</taxon>
        <taxon>Endopterygota</taxon>
        <taxon>Hymenoptera</taxon>
        <taxon>Apocrita</taxon>
        <taxon>Ichneumonoidea</taxon>
        <taxon>Braconidae</taxon>
        <taxon>Microgastrinae</taxon>
        <taxon>Cotesia</taxon>
    </lineage>
</organism>
<proteinExistence type="predicted"/>
<evidence type="ECO:0000313" key="1">
    <source>
        <dbReference type="EMBL" id="CAG5102594.1"/>
    </source>
</evidence>
<dbReference type="AlphaFoldDB" id="A0A8J2HM20"/>
<evidence type="ECO:0000313" key="2">
    <source>
        <dbReference type="Proteomes" id="UP000786811"/>
    </source>
</evidence>
<dbReference type="Pfam" id="PF07841">
    <property type="entry name" value="DM4_12"/>
    <property type="match status" value="1"/>
</dbReference>
<protein>
    <submittedName>
        <fullName evidence="1">Uncharacterized protein</fullName>
    </submittedName>
</protein>
<reference evidence="1" key="1">
    <citation type="submission" date="2021-04" db="EMBL/GenBank/DDBJ databases">
        <authorList>
            <person name="Chebbi M.A.C M."/>
        </authorList>
    </citation>
    <scope>NUCLEOTIDE SEQUENCE</scope>
</reference>
<sequence>MKVELFFAVIIFWNKSCSRAKSSFREERSLVYPSPSQLILIFGLGTPLQLDRESVIVGAFTKLLYNLPSNVTDLTSPGTINYRDDKSKTRWNIYKQFEKLSELYGLGGKVCLLKAICQVTHTPFDHNHGLLGQLIQTFLTPSSTAESYENHEDQEYHSAEKLGRHVGEFCHALYPECTRTVLDVFSTTMELF</sequence>